<keyword evidence="3" id="KW-1185">Reference proteome</keyword>
<keyword evidence="1" id="KW-0812">Transmembrane</keyword>
<evidence type="ECO:0008006" key="4">
    <source>
        <dbReference type="Google" id="ProtNLM"/>
    </source>
</evidence>
<dbReference type="RefSeq" id="WP_011534450.1">
    <property type="nucleotide sequence ID" value="NZ_CP132921.1"/>
</dbReference>
<evidence type="ECO:0000256" key="1">
    <source>
        <dbReference type="SAM" id="Phobius"/>
    </source>
</evidence>
<feature type="transmembrane region" description="Helical" evidence="1">
    <location>
        <begin position="61"/>
        <end position="83"/>
    </location>
</feature>
<dbReference type="EMBL" id="CP132921">
    <property type="protein sequence ID" value="WMW08167.1"/>
    <property type="molecule type" value="Genomic_DNA"/>
</dbReference>
<dbReference type="GeneID" id="32806396"/>
<name>A0ABY9QVT3_9PSED</name>
<protein>
    <recommendedName>
        <fullName evidence="4">DUF805 domain-containing protein</fullName>
    </recommendedName>
</protein>
<sequence>MDRPHAISPAETGGHYLRRHWRGELSLARTFWLDCVLLNLLCALMLTALCLVLAGETLDPLLAASVLLALIVLVPALWAWQLVGLWRSARRHGQFTGVVVPLLILAGLAQTAYVVRTDVYPAFISSFHQAFDASSAPPGQYVDAQLAKLRQPGQLDSYLRNIPLYYLVHQVDPDEYQPILGEAMRSLEQASSFSEFDELTKQTASNLSVALALDAPASTQTTFWQAMLEITQTLQQDSPQDCAGLLADQLEVDQRLLARLPADAMARLQQGFQEMVGAALHTPAPTPPGATALADLDDILGRLQEHRPNAYDYISNPKQHLDDADGVCQVHVEFYRQVLALPAPRAGEALRLLPTYAQGG</sequence>
<dbReference type="Proteomes" id="UP001183127">
    <property type="component" value="Chromosome"/>
</dbReference>
<feature type="transmembrane region" description="Helical" evidence="1">
    <location>
        <begin position="31"/>
        <end position="55"/>
    </location>
</feature>
<keyword evidence="1" id="KW-1133">Transmembrane helix</keyword>
<evidence type="ECO:0000313" key="2">
    <source>
        <dbReference type="EMBL" id="WMW08167.1"/>
    </source>
</evidence>
<gene>
    <name evidence="2" type="ORF">RAH46_12745</name>
</gene>
<feature type="transmembrane region" description="Helical" evidence="1">
    <location>
        <begin position="95"/>
        <end position="115"/>
    </location>
</feature>
<accession>A0ABY9QVT3</accession>
<evidence type="ECO:0000313" key="3">
    <source>
        <dbReference type="Proteomes" id="UP001183127"/>
    </source>
</evidence>
<proteinExistence type="predicted"/>
<organism evidence="2 3">
    <name type="scientific">Pseudomonas entomophila</name>
    <dbReference type="NCBI Taxonomy" id="312306"/>
    <lineage>
        <taxon>Bacteria</taxon>
        <taxon>Pseudomonadati</taxon>
        <taxon>Pseudomonadota</taxon>
        <taxon>Gammaproteobacteria</taxon>
        <taxon>Pseudomonadales</taxon>
        <taxon>Pseudomonadaceae</taxon>
        <taxon>Pseudomonas</taxon>
    </lineage>
</organism>
<keyword evidence="1" id="KW-0472">Membrane</keyword>
<reference evidence="2 3" key="1">
    <citation type="submission" date="2023-08" db="EMBL/GenBank/DDBJ databases">
        <title>Complete Genome Sequence of Pseudomonas entomophila TVIN A01.</title>
        <authorList>
            <person name="Shelke T."/>
            <person name="Mahar N.S."/>
            <person name="Gupta I."/>
            <person name="Gupta V."/>
        </authorList>
    </citation>
    <scope>NUCLEOTIDE SEQUENCE [LARGE SCALE GENOMIC DNA]</scope>
    <source>
        <strain evidence="2 3">TVIN-A01</strain>
    </source>
</reference>